<evidence type="ECO:0000313" key="2">
    <source>
        <dbReference type="EMBL" id="KIR21376.1"/>
    </source>
</evidence>
<dbReference type="PATRIC" id="fig|294.125.peg.3275"/>
<dbReference type="EMBL" id="JXCQ01000027">
    <property type="protein sequence ID" value="KIR21376.1"/>
    <property type="molecule type" value="Genomic_DNA"/>
</dbReference>
<organism evidence="2 3">
    <name type="scientific">Pseudomonas fluorescens</name>
    <dbReference type="NCBI Taxonomy" id="294"/>
    <lineage>
        <taxon>Bacteria</taxon>
        <taxon>Pseudomonadati</taxon>
        <taxon>Pseudomonadota</taxon>
        <taxon>Gammaproteobacteria</taxon>
        <taxon>Pseudomonadales</taxon>
        <taxon>Pseudomonadaceae</taxon>
        <taxon>Pseudomonas</taxon>
    </lineage>
</organism>
<evidence type="ECO:0000256" key="1">
    <source>
        <dbReference type="SAM" id="Phobius"/>
    </source>
</evidence>
<comment type="caution">
    <text evidence="2">The sequence shown here is derived from an EMBL/GenBank/DDBJ whole genome shotgun (WGS) entry which is preliminary data.</text>
</comment>
<evidence type="ECO:0000313" key="3">
    <source>
        <dbReference type="Proteomes" id="UP000032210"/>
    </source>
</evidence>
<dbReference type="RefSeq" id="WP_043049581.1">
    <property type="nucleotide sequence ID" value="NZ_JXCQ01000027.1"/>
</dbReference>
<dbReference type="Proteomes" id="UP000032210">
    <property type="component" value="Unassembled WGS sequence"/>
</dbReference>
<reference evidence="2 3" key="1">
    <citation type="submission" date="2015-01" db="EMBL/GenBank/DDBJ databases">
        <title>Genome sequence of the beneficial rhizobacterium Pseudomonas fluorescens 2-79.</title>
        <authorList>
            <person name="Thuermer A."/>
            <person name="Daniel R."/>
        </authorList>
    </citation>
    <scope>NUCLEOTIDE SEQUENCE [LARGE SCALE GENOMIC DNA]</scope>
    <source>
        <strain evidence="2 3">2-79</strain>
    </source>
</reference>
<proteinExistence type="predicted"/>
<sequence length="349" mass="39285">MSSKNDQVFQLSLTEIWIILCFILLLLMGYKVWQLTHKNTEMANKISAYQNIDEREQAIKLASDELKARMVSLKVKNPDEIISKLIDASKAKEEAGRLKVLLTQKDEQLTALAAIDKALQEAGSKNKGEDAKRLILETMMSYDQLKKLVVDPDQEKDAQPTDVIKRIGALKATEQLLKTALGQEVVPTLEQISDIVKNAEAYAQAEKQGANPTTLQKTNSDLKGQVQFLQNKLNKGKGGDLPPCWANEAGKAEMFLTVYLKEDSLSFEPAWPPTRQADAEALPNFSALMANTTRTYEDFLQAARSISDLAIQRECKFYVRLASQIQGAVMSDRRRLMIENLFYKVEVRR</sequence>
<keyword evidence="1" id="KW-0812">Transmembrane</keyword>
<dbReference type="AlphaFoldDB" id="A0A0D0TCW8"/>
<gene>
    <name evidence="2" type="ORF">PFLU3_31970</name>
</gene>
<name>A0A0D0TCW8_PSEFL</name>
<keyword evidence="1" id="KW-1133">Transmembrane helix</keyword>
<feature type="transmembrane region" description="Helical" evidence="1">
    <location>
        <begin position="16"/>
        <end position="33"/>
    </location>
</feature>
<protein>
    <submittedName>
        <fullName evidence="2">Uncharacterized protein</fullName>
    </submittedName>
</protein>
<accession>A0A0D0TCW8</accession>
<keyword evidence="1" id="KW-0472">Membrane</keyword>